<dbReference type="KEGG" id="dord:105997048"/>
<dbReference type="Gene3D" id="2.120.10.80">
    <property type="entry name" value="Kelch-type beta propeller"/>
    <property type="match status" value="1"/>
</dbReference>
<evidence type="ECO:0000313" key="5">
    <source>
        <dbReference type="RefSeq" id="XP_012886781.1"/>
    </source>
</evidence>
<dbReference type="CDD" id="cd18484">
    <property type="entry name" value="BACK_KBTBD11_CMLAP"/>
    <property type="match status" value="1"/>
</dbReference>
<dbReference type="InterPro" id="IPR015915">
    <property type="entry name" value="Kelch-typ_b-propeller"/>
</dbReference>
<feature type="compositionally biased region" description="Basic and acidic residues" evidence="3">
    <location>
        <begin position="113"/>
        <end position="124"/>
    </location>
</feature>
<keyword evidence="2" id="KW-0677">Repeat</keyword>
<dbReference type="GeneID" id="105997048"/>
<dbReference type="Pfam" id="PF01344">
    <property type="entry name" value="Kelch_1"/>
    <property type="match status" value="2"/>
</dbReference>
<keyword evidence="4" id="KW-1185">Reference proteome</keyword>
<feature type="region of interest" description="Disordered" evidence="3">
    <location>
        <begin position="302"/>
        <end position="353"/>
    </location>
</feature>
<dbReference type="SMART" id="SM00612">
    <property type="entry name" value="Kelch"/>
    <property type="match status" value="2"/>
</dbReference>
<keyword evidence="1" id="KW-0880">Kelch repeat</keyword>
<dbReference type="STRING" id="10020.ENSDORP00000025584"/>
<dbReference type="InterPro" id="IPR052310">
    <property type="entry name" value="Kelch/BTB_domain_protein"/>
</dbReference>
<gene>
    <name evidence="5" type="primary">Klhdc7a</name>
</gene>
<name>A0A1S3GD81_DIPOR</name>
<dbReference type="InParanoid" id="A0A1S3GD81"/>
<dbReference type="PANTHER" id="PTHR45972:SF1">
    <property type="entry name" value="KELCH DOMAIN-CONTAINING PROTEIN 7A"/>
    <property type="match status" value="1"/>
</dbReference>
<protein>
    <submittedName>
        <fullName evidence="5">Kelch domain-containing protein 7A</fullName>
    </submittedName>
</protein>
<organism evidence="4 5">
    <name type="scientific">Dipodomys ordii</name>
    <name type="common">Ord's kangaroo rat</name>
    <dbReference type="NCBI Taxonomy" id="10020"/>
    <lineage>
        <taxon>Eukaryota</taxon>
        <taxon>Metazoa</taxon>
        <taxon>Chordata</taxon>
        <taxon>Craniata</taxon>
        <taxon>Vertebrata</taxon>
        <taxon>Euteleostomi</taxon>
        <taxon>Mammalia</taxon>
        <taxon>Eutheria</taxon>
        <taxon>Euarchontoglires</taxon>
        <taxon>Glires</taxon>
        <taxon>Rodentia</taxon>
        <taxon>Castorimorpha</taxon>
        <taxon>Heteromyidae</taxon>
        <taxon>Dipodomyinae</taxon>
        <taxon>Dipodomys</taxon>
    </lineage>
</organism>
<feature type="region of interest" description="Disordered" evidence="3">
    <location>
        <begin position="41"/>
        <end position="84"/>
    </location>
</feature>
<dbReference type="RefSeq" id="XP_012886781.1">
    <property type="nucleotide sequence ID" value="XM_013031327.1"/>
</dbReference>
<sequence length="771" mass="83051">MLPSGAEAQGWHSDMQLASRVVLTAAALLLLTAAYRLYKSRPAPAPQGGGSAKFKAKEEEAEGSGQPAVQESSPESPRRRLRCRRASKEAGAALDCCLDDRGHLPVLATEATSRARDPESRGSGEEEEKEEEERQHPSSEQVPPSCCVQEPGTVAGEKPSPLHHPCLGSEPTNSAADQTVTRGGEPALRLDGECLEQPKAEELGPPGRWMAPTAKCSDMDQAWVFTRVTGASREEPGALQAASDMALAVHHPDGATDASYTFSSTARVQVQESLIQEAEGKGLPLKGKIYDYYVQSTSQAVSRPAPSTAALPKAPSPGPVPGPLGTKAASEAQAAHSEGVPRASTSSSSSVPGLGRKVSLLQIADNPELQLQPGSFGIPAATPLDPGPQPGPAGRDGESPVRLVAGTNFFHAPLGPTSAPHIHLDLGNCYEVLELAKRQKLEALKEAAFKVMSDNYLHVLRNPHIYGRLSGAERELILQRRLQGRQRLVVADVGPQEGGGRLFSYEDAADAWHPLAQLPPEAVSRGCAICSLFNYLFVVSGCRGPGHQPSNRVFCYNPLTGIWSETSPLNQARPRCRLVAMGGYLYAIGGECLNTVERYDPRLDRWTFAPPLPNDTFALAHTGTACGDEIFLTGGSLRYLLLRFSAQDQRWWAGPAGGSKDRTAEMAAVDGFLYRFDFNRSLGISVYRCSASTRLWYECATYRTPYPAAFQCAVVDERIYCVGRQGTLCFLADHIAPRFVPRELKTFPDPQGILLPTVLTLPVRHVPQTTV</sequence>
<evidence type="ECO:0000256" key="2">
    <source>
        <dbReference type="ARBA" id="ARBA00022737"/>
    </source>
</evidence>
<feature type="compositionally biased region" description="Polar residues" evidence="3">
    <location>
        <begin position="170"/>
        <end position="181"/>
    </location>
</feature>
<dbReference type="SUPFAM" id="SSF117281">
    <property type="entry name" value="Kelch motif"/>
    <property type="match status" value="1"/>
</dbReference>
<dbReference type="PANTHER" id="PTHR45972">
    <property type="entry name" value="BTB_2 DOMAIN-CONTAINING PROTEIN"/>
    <property type="match status" value="1"/>
</dbReference>
<dbReference type="OrthoDB" id="45365at2759"/>
<dbReference type="CTD" id="127707"/>
<dbReference type="AlphaFoldDB" id="A0A1S3GD81"/>
<feature type="region of interest" description="Disordered" evidence="3">
    <location>
        <begin position="108"/>
        <end position="182"/>
    </location>
</feature>
<dbReference type="Proteomes" id="UP000081671">
    <property type="component" value="Unplaced"/>
</dbReference>
<reference evidence="5" key="1">
    <citation type="submission" date="2025-08" db="UniProtKB">
        <authorList>
            <consortium name="RefSeq"/>
        </authorList>
    </citation>
    <scope>IDENTIFICATION</scope>
    <source>
        <tissue evidence="5">Kidney</tissue>
    </source>
</reference>
<proteinExistence type="predicted"/>
<evidence type="ECO:0000256" key="3">
    <source>
        <dbReference type="SAM" id="MobiDB-lite"/>
    </source>
</evidence>
<feature type="region of interest" description="Disordered" evidence="3">
    <location>
        <begin position="372"/>
        <end position="399"/>
    </location>
</feature>
<evidence type="ECO:0000256" key="1">
    <source>
        <dbReference type="ARBA" id="ARBA00022441"/>
    </source>
</evidence>
<dbReference type="InterPro" id="IPR006652">
    <property type="entry name" value="Kelch_1"/>
</dbReference>
<accession>A0A1S3GD81</accession>
<evidence type="ECO:0000313" key="4">
    <source>
        <dbReference type="Proteomes" id="UP000081671"/>
    </source>
</evidence>